<name>A0A2P5W5K3_GOSBA</name>
<dbReference type="AlphaFoldDB" id="A0A2P5W5K3"/>
<dbReference type="Proteomes" id="UP000239757">
    <property type="component" value="Unassembled WGS sequence"/>
</dbReference>
<gene>
    <name evidence="1" type="ORF">GOBAR_AA34348</name>
</gene>
<evidence type="ECO:0000313" key="1">
    <source>
        <dbReference type="EMBL" id="PPR86351.1"/>
    </source>
</evidence>
<accession>A0A2P5W5K3</accession>
<organism evidence="1 2">
    <name type="scientific">Gossypium barbadense</name>
    <name type="common">Sea Island cotton</name>
    <name type="synonym">Hibiscus barbadensis</name>
    <dbReference type="NCBI Taxonomy" id="3634"/>
    <lineage>
        <taxon>Eukaryota</taxon>
        <taxon>Viridiplantae</taxon>
        <taxon>Streptophyta</taxon>
        <taxon>Embryophyta</taxon>
        <taxon>Tracheophyta</taxon>
        <taxon>Spermatophyta</taxon>
        <taxon>Magnoliopsida</taxon>
        <taxon>eudicotyledons</taxon>
        <taxon>Gunneridae</taxon>
        <taxon>Pentapetalae</taxon>
        <taxon>rosids</taxon>
        <taxon>malvids</taxon>
        <taxon>Malvales</taxon>
        <taxon>Malvaceae</taxon>
        <taxon>Malvoideae</taxon>
        <taxon>Gossypium</taxon>
    </lineage>
</organism>
<sequence length="173" mass="20050">MARKVGCFLKESEKVLMATKHNRKQHIITIQVKKWLHDLLHLKVGVGAKQISAHATQREMFDLFGIFIVYGGKYGTFDMEIEITCSTAEHAEVNTFTTTVTFEMIVRRCDIEYESAWMDAIIDQLSRNALHARFMKEKLAFHATVGRIRRRRRAELFTNGADHFIFLVGINKF</sequence>
<dbReference type="EMBL" id="KZ669022">
    <property type="protein sequence ID" value="PPR86351.1"/>
    <property type="molecule type" value="Genomic_DNA"/>
</dbReference>
<reference evidence="1 2" key="1">
    <citation type="submission" date="2015-01" db="EMBL/GenBank/DDBJ databases">
        <title>Genome of allotetraploid Gossypium barbadense reveals genomic plasticity and fiber elongation in cotton evolution.</title>
        <authorList>
            <person name="Chen X."/>
            <person name="Liu X."/>
            <person name="Zhao B."/>
            <person name="Zheng H."/>
            <person name="Hu Y."/>
            <person name="Lu G."/>
            <person name="Yang C."/>
            <person name="Chen J."/>
            <person name="Shan C."/>
            <person name="Zhang L."/>
            <person name="Zhou Y."/>
            <person name="Wang L."/>
            <person name="Guo W."/>
            <person name="Bai Y."/>
            <person name="Ruan J."/>
            <person name="Shangguan X."/>
            <person name="Mao Y."/>
            <person name="Jiang J."/>
            <person name="Zhu Y."/>
            <person name="Lei J."/>
            <person name="Kang H."/>
            <person name="Chen S."/>
            <person name="He X."/>
            <person name="Wang R."/>
            <person name="Wang Y."/>
            <person name="Chen J."/>
            <person name="Wang L."/>
            <person name="Yu S."/>
            <person name="Wang B."/>
            <person name="Wei J."/>
            <person name="Song S."/>
            <person name="Lu X."/>
            <person name="Gao Z."/>
            <person name="Gu W."/>
            <person name="Deng X."/>
            <person name="Ma D."/>
            <person name="Wang S."/>
            <person name="Liang W."/>
            <person name="Fang L."/>
            <person name="Cai C."/>
            <person name="Zhu X."/>
            <person name="Zhou B."/>
            <person name="Zhang Y."/>
            <person name="Chen Z."/>
            <person name="Xu S."/>
            <person name="Zhu R."/>
            <person name="Wang S."/>
            <person name="Zhang T."/>
            <person name="Zhao G."/>
        </authorList>
    </citation>
    <scope>NUCLEOTIDE SEQUENCE [LARGE SCALE GENOMIC DNA]</scope>
    <source>
        <strain evidence="2">cv. Xinhai21</strain>
        <tissue evidence="1">Leaf</tissue>
    </source>
</reference>
<evidence type="ECO:0000313" key="2">
    <source>
        <dbReference type="Proteomes" id="UP000239757"/>
    </source>
</evidence>
<protein>
    <submittedName>
        <fullName evidence="1">Uncharacterized protein</fullName>
    </submittedName>
</protein>
<proteinExistence type="predicted"/>